<dbReference type="STRING" id="84531.LA76x_1149"/>
<name>A0A0S2F6Z0_LYSAN</name>
<accession>A0A0S2F6Z0</accession>
<keyword evidence="1" id="KW-1133">Transmembrane helix</keyword>
<proteinExistence type="predicted"/>
<protein>
    <submittedName>
        <fullName evidence="2">Uncharacterized protein</fullName>
    </submittedName>
</protein>
<evidence type="ECO:0000256" key="1">
    <source>
        <dbReference type="SAM" id="Phobius"/>
    </source>
</evidence>
<evidence type="ECO:0000313" key="3">
    <source>
        <dbReference type="Proteomes" id="UP000060787"/>
    </source>
</evidence>
<reference evidence="2 3" key="1">
    <citation type="journal article" date="2015" name="BMC Genomics">
        <title>Comparative genomics and metabolic profiling of the genus Lysobacter.</title>
        <authorList>
            <person name="de Bruijn I."/>
            <person name="Cheng X."/>
            <person name="de Jager V."/>
            <person name="Exposito R.G."/>
            <person name="Watrous J."/>
            <person name="Patel N."/>
            <person name="Postma J."/>
            <person name="Dorrestein P.C."/>
            <person name="Kobayashi D."/>
            <person name="Raaijmakers J.M."/>
        </authorList>
    </citation>
    <scope>NUCLEOTIDE SEQUENCE [LARGE SCALE GENOMIC DNA]</scope>
    <source>
        <strain evidence="2 3">76</strain>
    </source>
</reference>
<feature type="transmembrane region" description="Helical" evidence="1">
    <location>
        <begin position="30"/>
        <end position="51"/>
    </location>
</feature>
<dbReference type="AlphaFoldDB" id="A0A0S2F6Z0"/>
<keyword evidence="1" id="KW-0812">Transmembrane</keyword>
<dbReference type="EMBL" id="CP011129">
    <property type="protein sequence ID" value="ALN79308.1"/>
    <property type="molecule type" value="Genomic_DNA"/>
</dbReference>
<dbReference type="PATRIC" id="fig|84531.8.peg.1174"/>
<dbReference type="Proteomes" id="UP000060787">
    <property type="component" value="Chromosome"/>
</dbReference>
<sequence>MNDETAARDRIRAAVVPTGADRPTQRRGRAVYAGVLAVIACFALPATSAIAACEPADAALAGAYAGIEAKAAPSLQLNQDGSFRMRGVPMPGMDVAGCWQRSEQTVVLVERAPDSENGLRRKLPPPLTEADLNEVRGDGIGTLQQAVDAGLLPPGAWWAHRQRRGGETLRVKVYDPRYGLAVGDAKAMLRLSDGRVVEQSAAQGADGQFEFEALPAGAAVKAIGVRFPEQPDTSRWLTVDDPTKLLYLIEFDAQATGAAEGGVMTLTVQADRSLISDFPDATHFKRAP</sequence>
<keyword evidence="3" id="KW-1185">Reference proteome</keyword>
<organism evidence="2 3">
    <name type="scientific">Lysobacter antibioticus</name>
    <dbReference type="NCBI Taxonomy" id="84531"/>
    <lineage>
        <taxon>Bacteria</taxon>
        <taxon>Pseudomonadati</taxon>
        <taxon>Pseudomonadota</taxon>
        <taxon>Gammaproteobacteria</taxon>
        <taxon>Lysobacterales</taxon>
        <taxon>Lysobacteraceae</taxon>
        <taxon>Lysobacter</taxon>
    </lineage>
</organism>
<gene>
    <name evidence="2" type="ORF">LA76x_1149</name>
</gene>
<dbReference type="KEGG" id="lab:LA76x_1149"/>
<evidence type="ECO:0000313" key="2">
    <source>
        <dbReference type="EMBL" id="ALN79308.1"/>
    </source>
</evidence>
<keyword evidence="1" id="KW-0472">Membrane</keyword>